<name>A0ABP1EAS8_9APHY</name>
<evidence type="ECO:0000256" key="1">
    <source>
        <dbReference type="SAM" id="MobiDB-lite"/>
    </source>
</evidence>
<keyword evidence="3" id="KW-1185">Reference proteome</keyword>
<gene>
    <name evidence="2" type="ORF">GFSPODELE1_LOCUS11044</name>
</gene>
<reference evidence="3" key="1">
    <citation type="submission" date="2024-04" db="EMBL/GenBank/DDBJ databases">
        <authorList>
            <person name="Shaw F."/>
            <person name="Minotto A."/>
        </authorList>
    </citation>
    <scope>NUCLEOTIDE SEQUENCE [LARGE SCALE GENOMIC DNA]</scope>
</reference>
<evidence type="ECO:0000313" key="3">
    <source>
        <dbReference type="Proteomes" id="UP001497453"/>
    </source>
</evidence>
<proteinExistence type="predicted"/>
<dbReference type="EMBL" id="OZ037952">
    <property type="protein sequence ID" value="CAL1717090.1"/>
    <property type="molecule type" value="Genomic_DNA"/>
</dbReference>
<feature type="region of interest" description="Disordered" evidence="1">
    <location>
        <begin position="1"/>
        <end position="32"/>
    </location>
</feature>
<evidence type="ECO:0000313" key="2">
    <source>
        <dbReference type="EMBL" id="CAL1717090.1"/>
    </source>
</evidence>
<accession>A0ABP1EAS8</accession>
<protein>
    <submittedName>
        <fullName evidence="2">Uncharacterized protein</fullName>
    </submittedName>
</protein>
<sequence length="102" mass="11852">MRMSTHQSLNKPTDVQSNTMQQGTQTRPREARNALERALLKLPPGVVPDRMFPTDEEIDEEFRPDGYPEEELPALRQWYHDRCNHLFKEQTETPSMLSGSNP</sequence>
<feature type="compositionally biased region" description="Polar residues" evidence="1">
    <location>
        <begin position="1"/>
        <end position="26"/>
    </location>
</feature>
<organism evidence="2 3">
    <name type="scientific">Somion occarium</name>
    <dbReference type="NCBI Taxonomy" id="3059160"/>
    <lineage>
        <taxon>Eukaryota</taxon>
        <taxon>Fungi</taxon>
        <taxon>Dikarya</taxon>
        <taxon>Basidiomycota</taxon>
        <taxon>Agaricomycotina</taxon>
        <taxon>Agaricomycetes</taxon>
        <taxon>Polyporales</taxon>
        <taxon>Cerrenaceae</taxon>
        <taxon>Somion</taxon>
    </lineage>
</organism>
<dbReference type="Proteomes" id="UP001497453">
    <property type="component" value="Chromosome 9"/>
</dbReference>